<keyword evidence="3" id="KW-0479">Metal-binding</keyword>
<evidence type="ECO:0000256" key="6">
    <source>
        <dbReference type="ARBA" id="ARBA00022989"/>
    </source>
</evidence>
<dbReference type="Gene3D" id="3.30.40.10">
    <property type="entry name" value="Zinc/RING finger domain, C3HC4 (zinc finger)"/>
    <property type="match status" value="1"/>
</dbReference>
<reference evidence="11" key="1">
    <citation type="submission" date="2013-11" db="EMBL/GenBank/DDBJ databases">
        <title>Genome sequence of the fusiform rust pathogen reveals effectors for host alternation and coevolution with pine.</title>
        <authorList>
            <consortium name="DOE Joint Genome Institute"/>
            <person name="Smith K."/>
            <person name="Pendleton A."/>
            <person name="Kubisiak T."/>
            <person name="Anderson C."/>
            <person name="Salamov A."/>
            <person name="Aerts A."/>
            <person name="Riley R."/>
            <person name="Clum A."/>
            <person name="Lindquist E."/>
            <person name="Ence D."/>
            <person name="Campbell M."/>
            <person name="Kronenberg Z."/>
            <person name="Feau N."/>
            <person name="Dhillon B."/>
            <person name="Hamelin R."/>
            <person name="Burleigh J."/>
            <person name="Smith J."/>
            <person name="Yandell M."/>
            <person name="Nelson C."/>
            <person name="Grigoriev I."/>
            <person name="Davis J."/>
        </authorList>
    </citation>
    <scope>NUCLEOTIDE SEQUENCE</scope>
    <source>
        <strain evidence="11">G11</strain>
    </source>
</reference>
<evidence type="ECO:0000256" key="2">
    <source>
        <dbReference type="ARBA" id="ARBA00022692"/>
    </source>
</evidence>
<proteinExistence type="predicted"/>
<dbReference type="Proteomes" id="UP000886653">
    <property type="component" value="Unassembled WGS sequence"/>
</dbReference>
<evidence type="ECO:0000259" key="10">
    <source>
        <dbReference type="PROSITE" id="PS51292"/>
    </source>
</evidence>
<dbReference type="InterPro" id="IPR013083">
    <property type="entry name" value="Znf_RING/FYVE/PHD"/>
</dbReference>
<keyword evidence="12" id="KW-1185">Reference proteome</keyword>
<organism evidence="11 12">
    <name type="scientific">Cronartium quercuum f. sp. fusiforme G11</name>
    <dbReference type="NCBI Taxonomy" id="708437"/>
    <lineage>
        <taxon>Eukaryota</taxon>
        <taxon>Fungi</taxon>
        <taxon>Dikarya</taxon>
        <taxon>Basidiomycota</taxon>
        <taxon>Pucciniomycotina</taxon>
        <taxon>Pucciniomycetes</taxon>
        <taxon>Pucciniales</taxon>
        <taxon>Coleosporiaceae</taxon>
        <taxon>Cronartium</taxon>
    </lineage>
</organism>
<gene>
    <name evidence="11" type="ORF">CROQUDRAFT_53796</name>
</gene>
<dbReference type="GO" id="GO:0008270">
    <property type="term" value="F:zinc ion binding"/>
    <property type="evidence" value="ECO:0007669"/>
    <property type="project" value="UniProtKB-KW"/>
</dbReference>
<evidence type="ECO:0000256" key="8">
    <source>
        <dbReference type="SAM" id="MobiDB-lite"/>
    </source>
</evidence>
<evidence type="ECO:0000313" key="11">
    <source>
        <dbReference type="EMBL" id="KAG0140085.1"/>
    </source>
</evidence>
<sequence length="590" mass="65498">MSASIIPTITNKSSSIGQQQTTSSNSPQSTSTVYDDFPRHVESYSDERPPDLLCSDRSIRPDTPTNTLADPVHSRFNLGSGSNPGLMMRGTTSRHSHPAVNSNHSRPYQRPRPSEPVQKSNVNKEPRKCWICYDDEEFDELLPINGFNDTTSQLRARRRWVKPCRCSLVAHESCLLTWITTYQLTHAPPNSVTSPLSTPVNCPQCSATYNLAQPSSHLLTLIHRFKRPYDKVLSWSALGCVLLGIGITTSSYGLWASRCFLGPTRWNRWIMNFNGRFDFIKLFQLSLVGPILILSRTNQLDSVLPFLPVSLILSNLPPTTNSLDQESISNNLQFINLDSVFPPDPALTLCLIPWARIGWNWLWSKVTYIVLAHEYKSLEFMGVAHGVPSGLGLEGGPQPALGPNAIGRQDDVGDQRPNLLGAANEAGRGPLGAEVVLDYTTLRGAIRIGMEALILPGAASMAGNILLMLSKNRTWLRTFLGIRTILNYSQFKKPSNGSIWSRFTSSLGTTFNRVIGLRVFGNQFDGSSGGPSDWKVESLVSYRNEVAEDPVWWRNTLGGVLIVLVKDVMGLVEKVLKIRKLSQRRILDVV</sequence>
<dbReference type="OrthoDB" id="5817083at2759"/>
<keyword evidence="7 9" id="KW-0472">Membrane</keyword>
<dbReference type="PANTHER" id="PTHR46283">
    <property type="entry name" value="E3 UBIQUITIN-PROTEIN LIGASE MARCH5"/>
    <property type="match status" value="1"/>
</dbReference>
<evidence type="ECO:0000256" key="9">
    <source>
        <dbReference type="SAM" id="Phobius"/>
    </source>
</evidence>
<keyword evidence="6 9" id="KW-1133">Transmembrane helix</keyword>
<keyword evidence="4" id="KW-0863">Zinc-finger</keyword>
<dbReference type="AlphaFoldDB" id="A0A9P6N601"/>
<dbReference type="GO" id="GO:0016020">
    <property type="term" value="C:membrane"/>
    <property type="evidence" value="ECO:0007669"/>
    <property type="project" value="UniProtKB-SubCell"/>
</dbReference>
<keyword evidence="2 9" id="KW-0812">Transmembrane</keyword>
<comment type="caution">
    <text evidence="11">The sequence shown here is derived from an EMBL/GenBank/DDBJ whole genome shotgun (WGS) entry which is preliminary data.</text>
</comment>
<dbReference type="SMART" id="SM00744">
    <property type="entry name" value="RINGv"/>
    <property type="match status" value="1"/>
</dbReference>
<feature type="transmembrane region" description="Helical" evidence="9">
    <location>
        <begin position="232"/>
        <end position="255"/>
    </location>
</feature>
<dbReference type="InterPro" id="IPR011016">
    <property type="entry name" value="Znf_RING-CH"/>
</dbReference>
<protein>
    <recommendedName>
        <fullName evidence="10">RING-CH-type domain-containing protein</fullName>
    </recommendedName>
</protein>
<feature type="compositionally biased region" description="Basic and acidic residues" evidence="8">
    <location>
        <begin position="36"/>
        <end position="50"/>
    </location>
</feature>
<evidence type="ECO:0000256" key="3">
    <source>
        <dbReference type="ARBA" id="ARBA00022723"/>
    </source>
</evidence>
<evidence type="ECO:0000256" key="7">
    <source>
        <dbReference type="ARBA" id="ARBA00023136"/>
    </source>
</evidence>
<feature type="domain" description="RING-CH-type" evidence="10">
    <location>
        <begin position="121"/>
        <end position="212"/>
    </location>
</feature>
<accession>A0A9P6N601</accession>
<dbReference type="PROSITE" id="PS51292">
    <property type="entry name" value="ZF_RING_CH"/>
    <property type="match status" value="1"/>
</dbReference>
<dbReference type="EMBL" id="MU167477">
    <property type="protein sequence ID" value="KAG0140085.1"/>
    <property type="molecule type" value="Genomic_DNA"/>
</dbReference>
<feature type="compositionally biased region" description="Low complexity" evidence="8">
    <location>
        <begin position="13"/>
        <end position="32"/>
    </location>
</feature>
<evidence type="ECO:0000256" key="5">
    <source>
        <dbReference type="ARBA" id="ARBA00022833"/>
    </source>
</evidence>
<feature type="region of interest" description="Disordered" evidence="8">
    <location>
        <begin position="1"/>
        <end position="121"/>
    </location>
</feature>
<evidence type="ECO:0000313" key="12">
    <source>
        <dbReference type="Proteomes" id="UP000886653"/>
    </source>
</evidence>
<comment type="subcellular location">
    <subcellularLocation>
        <location evidence="1">Membrane</location>
        <topology evidence="1">Multi-pass membrane protein</topology>
    </subcellularLocation>
</comment>
<keyword evidence="5" id="KW-0862">Zinc</keyword>
<evidence type="ECO:0000256" key="1">
    <source>
        <dbReference type="ARBA" id="ARBA00004141"/>
    </source>
</evidence>
<feature type="compositionally biased region" description="Polar residues" evidence="8">
    <location>
        <begin position="1"/>
        <end position="12"/>
    </location>
</feature>
<evidence type="ECO:0000256" key="4">
    <source>
        <dbReference type="ARBA" id="ARBA00022771"/>
    </source>
</evidence>
<name>A0A9P6N601_9BASI</name>